<dbReference type="HOGENOM" id="CLU_037990_4_0_9"/>
<gene>
    <name evidence="2" type="ORF">DesyoDRAFT_4095</name>
</gene>
<dbReference type="Gene3D" id="3.40.50.150">
    <property type="entry name" value="Vaccinia Virus protein VP39"/>
    <property type="match status" value="1"/>
</dbReference>
<evidence type="ECO:0000313" key="3">
    <source>
        <dbReference type="Proteomes" id="UP000005104"/>
    </source>
</evidence>
<dbReference type="AlphaFoldDB" id="H5Y651"/>
<sequence>MAAKEEELQQTIENYWTGSAEGYSGLIKNELSSFRKDAWRNKILANAPRQECLEILDIGTGPGFFPIILGEAGHRLTAVDCTEKMLAEARNNAAVAGVKAGFYQMDSHSLDFPDNSFDLIVNRNVTWTLYDPSAAYREWQRVLRVGGKLLIFDANWGRYCFDEEIRQQNDKNAALYRKKYGEPPKTNKADEEYIDQMFLSSRLRPDWDIEALRQMGFAVSWEKDVTGELWGEPEQLLYGATPMFMVVGEKQ</sequence>
<dbReference type="OrthoDB" id="9784101at2"/>
<dbReference type="InterPro" id="IPR013216">
    <property type="entry name" value="Methyltransf_11"/>
</dbReference>
<reference evidence="2 3" key="1">
    <citation type="submission" date="2011-11" db="EMBL/GenBank/DDBJ databases">
        <title>The Noncontiguous Finished genome of Desulfosporosinus youngiae DSM 17734.</title>
        <authorList>
            <consortium name="US DOE Joint Genome Institute (JGI-PGF)"/>
            <person name="Lucas S."/>
            <person name="Han J."/>
            <person name="Lapidus A."/>
            <person name="Cheng J.-F."/>
            <person name="Goodwin L."/>
            <person name="Pitluck S."/>
            <person name="Peters L."/>
            <person name="Ovchinnikova G."/>
            <person name="Lu M."/>
            <person name="Land M.L."/>
            <person name="Hauser L."/>
            <person name="Pester M."/>
            <person name="Spring S."/>
            <person name="Ollivier B."/>
            <person name="Rattei T."/>
            <person name="Klenk H.-P."/>
            <person name="Wagner M."/>
            <person name="Loy A."/>
            <person name="Woyke T.J."/>
        </authorList>
    </citation>
    <scope>NUCLEOTIDE SEQUENCE [LARGE SCALE GENOMIC DNA]</scope>
    <source>
        <strain evidence="2 3">DSM 17734</strain>
    </source>
</reference>
<dbReference type="CDD" id="cd02440">
    <property type="entry name" value="AdoMet_MTases"/>
    <property type="match status" value="1"/>
</dbReference>
<dbReference type="STRING" id="768710.DesyoDRAFT_4095"/>
<dbReference type="eggNOG" id="COG2226">
    <property type="taxonomic scope" value="Bacteria"/>
</dbReference>
<evidence type="ECO:0000259" key="1">
    <source>
        <dbReference type="Pfam" id="PF08241"/>
    </source>
</evidence>
<organism evidence="2 3">
    <name type="scientific">Desulfosporosinus youngiae DSM 17734</name>
    <dbReference type="NCBI Taxonomy" id="768710"/>
    <lineage>
        <taxon>Bacteria</taxon>
        <taxon>Bacillati</taxon>
        <taxon>Bacillota</taxon>
        <taxon>Clostridia</taxon>
        <taxon>Eubacteriales</taxon>
        <taxon>Desulfitobacteriaceae</taxon>
        <taxon>Desulfosporosinus</taxon>
    </lineage>
</organism>
<dbReference type="GO" id="GO:0032259">
    <property type="term" value="P:methylation"/>
    <property type="evidence" value="ECO:0007669"/>
    <property type="project" value="UniProtKB-KW"/>
</dbReference>
<dbReference type="Proteomes" id="UP000005104">
    <property type="component" value="Chromosome"/>
</dbReference>
<feature type="domain" description="Methyltransferase type 11" evidence="1">
    <location>
        <begin position="56"/>
        <end position="151"/>
    </location>
</feature>
<dbReference type="InterPro" id="IPR029063">
    <property type="entry name" value="SAM-dependent_MTases_sf"/>
</dbReference>
<dbReference type="Pfam" id="PF08241">
    <property type="entry name" value="Methyltransf_11"/>
    <property type="match status" value="1"/>
</dbReference>
<accession>H5Y651</accession>
<keyword evidence="2" id="KW-0489">Methyltransferase</keyword>
<proteinExistence type="predicted"/>
<dbReference type="PANTHER" id="PTHR42912">
    <property type="entry name" value="METHYLTRANSFERASE"/>
    <property type="match status" value="1"/>
</dbReference>
<keyword evidence="3" id="KW-1185">Reference proteome</keyword>
<evidence type="ECO:0000313" key="2">
    <source>
        <dbReference type="EMBL" id="EHQ91061.1"/>
    </source>
</evidence>
<protein>
    <submittedName>
        <fullName evidence="2">Methylase involved in ubiquinone/menaquinone biosynthesis</fullName>
    </submittedName>
</protein>
<name>H5Y651_9FIRM</name>
<dbReference type="GO" id="GO:0008757">
    <property type="term" value="F:S-adenosylmethionine-dependent methyltransferase activity"/>
    <property type="evidence" value="ECO:0007669"/>
    <property type="project" value="InterPro"/>
</dbReference>
<dbReference type="InterPro" id="IPR050508">
    <property type="entry name" value="Methyltransf_Superfamily"/>
</dbReference>
<keyword evidence="2" id="KW-0830">Ubiquinone</keyword>
<keyword evidence="2" id="KW-0808">Transferase</keyword>
<dbReference type="EMBL" id="CM001441">
    <property type="protein sequence ID" value="EHQ91061.1"/>
    <property type="molecule type" value="Genomic_DNA"/>
</dbReference>
<dbReference type="RefSeq" id="WP_007785780.1">
    <property type="nucleotide sequence ID" value="NZ_CM001441.1"/>
</dbReference>
<dbReference type="SUPFAM" id="SSF53335">
    <property type="entry name" value="S-adenosyl-L-methionine-dependent methyltransferases"/>
    <property type="match status" value="1"/>
</dbReference>
<dbReference type="PANTHER" id="PTHR42912:SF80">
    <property type="entry name" value="METHYLTRANSFERASE DOMAIN-CONTAINING PROTEIN"/>
    <property type="match status" value="1"/>
</dbReference>